<feature type="region of interest" description="Disordered" evidence="1">
    <location>
        <begin position="127"/>
        <end position="160"/>
    </location>
</feature>
<evidence type="ECO:0000313" key="4">
    <source>
        <dbReference type="Proteomes" id="UP000835052"/>
    </source>
</evidence>
<evidence type="ECO:0000256" key="2">
    <source>
        <dbReference type="SAM" id="SignalP"/>
    </source>
</evidence>
<keyword evidence="2" id="KW-0732">Signal</keyword>
<comment type="caution">
    <text evidence="3">The sequence shown here is derived from an EMBL/GenBank/DDBJ whole genome shotgun (WGS) entry which is preliminary data.</text>
</comment>
<reference evidence="3" key="1">
    <citation type="submission" date="2020-10" db="EMBL/GenBank/DDBJ databases">
        <authorList>
            <person name="Kikuchi T."/>
        </authorList>
    </citation>
    <scope>NUCLEOTIDE SEQUENCE</scope>
    <source>
        <strain evidence="3">NKZ352</strain>
    </source>
</reference>
<keyword evidence="4" id="KW-1185">Reference proteome</keyword>
<feature type="compositionally biased region" description="Low complexity" evidence="1">
    <location>
        <begin position="148"/>
        <end position="158"/>
    </location>
</feature>
<feature type="signal peptide" evidence="2">
    <location>
        <begin position="1"/>
        <end position="22"/>
    </location>
</feature>
<evidence type="ECO:0000313" key="3">
    <source>
        <dbReference type="EMBL" id="CAD6199637.1"/>
    </source>
</evidence>
<gene>
    <name evidence="3" type="ORF">CAUJ_LOCUS15538</name>
</gene>
<feature type="compositionally biased region" description="Basic residues" evidence="1">
    <location>
        <begin position="127"/>
        <end position="143"/>
    </location>
</feature>
<organism evidence="3 4">
    <name type="scientific">Caenorhabditis auriculariae</name>
    <dbReference type="NCBI Taxonomy" id="2777116"/>
    <lineage>
        <taxon>Eukaryota</taxon>
        <taxon>Metazoa</taxon>
        <taxon>Ecdysozoa</taxon>
        <taxon>Nematoda</taxon>
        <taxon>Chromadorea</taxon>
        <taxon>Rhabditida</taxon>
        <taxon>Rhabditina</taxon>
        <taxon>Rhabditomorpha</taxon>
        <taxon>Rhabditoidea</taxon>
        <taxon>Rhabditidae</taxon>
        <taxon>Peloderinae</taxon>
        <taxon>Caenorhabditis</taxon>
    </lineage>
</organism>
<sequence length="272" mass="30852">MSSIFVLLAVAILSFLIEPCQTAVNASKAESAMKDALSLAEIKKSPYYKENTLDIPISTEAGEELFEHWTNQAFAGLISAIATRKMKTMESYDKDAHEKCSKEAKEIEKHAQCLMKLLEADRKAKWLKRRKDKKRKTSRRRSSKKDPTSSTSSASGSSEDWVGAFRMSRAKRSIKVKNMDSYNLKGDMDRSPLGIIAKHIAKTVRILKNKGEATERWQSTVERIKVKSQELKQKKKAHEAMKKRMEVFAHAAKRLNSTGVEFEAPKERRSVV</sequence>
<name>A0A8S1HUX4_9PELO</name>
<evidence type="ECO:0000256" key="1">
    <source>
        <dbReference type="SAM" id="MobiDB-lite"/>
    </source>
</evidence>
<dbReference type="AlphaFoldDB" id="A0A8S1HUX4"/>
<proteinExistence type="predicted"/>
<protein>
    <submittedName>
        <fullName evidence="3">Uncharacterized protein</fullName>
    </submittedName>
</protein>
<dbReference type="PANTHER" id="PTHR21523">
    <property type="match status" value="1"/>
</dbReference>
<dbReference type="EMBL" id="CAJGYM010000190">
    <property type="protein sequence ID" value="CAD6199637.1"/>
    <property type="molecule type" value="Genomic_DNA"/>
</dbReference>
<accession>A0A8S1HUX4</accession>
<dbReference type="InterPro" id="IPR006954">
    <property type="entry name" value="Mlt-10-like"/>
</dbReference>
<dbReference type="PANTHER" id="PTHR21523:SF37">
    <property type="entry name" value="MLT-TEN (MLT-10) RELATED"/>
    <property type="match status" value="1"/>
</dbReference>
<feature type="chain" id="PRO_5035835661" evidence="2">
    <location>
        <begin position="23"/>
        <end position="272"/>
    </location>
</feature>
<dbReference type="Proteomes" id="UP000835052">
    <property type="component" value="Unassembled WGS sequence"/>
</dbReference>
<dbReference type="Pfam" id="PF04870">
    <property type="entry name" value="Moulting_cycle"/>
    <property type="match status" value="1"/>
</dbReference>
<dbReference type="OrthoDB" id="5810331at2759"/>